<dbReference type="InterPro" id="IPR002328">
    <property type="entry name" value="ADH_Zn_CS"/>
</dbReference>
<dbReference type="AlphaFoldDB" id="A0AAE3EXL2"/>
<evidence type="ECO:0000313" key="6">
    <source>
        <dbReference type="EMBL" id="MCG2461636.1"/>
    </source>
</evidence>
<dbReference type="Pfam" id="PF00107">
    <property type="entry name" value="ADH_zinc_N"/>
    <property type="match status" value="1"/>
</dbReference>
<comment type="cofactor">
    <cofactor evidence="4">
        <name>Zn(2+)</name>
        <dbReference type="ChEBI" id="CHEBI:29105"/>
    </cofactor>
</comment>
<dbReference type="SMART" id="SM00829">
    <property type="entry name" value="PKS_ER"/>
    <property type="match status" value="1"/>
</dbReference>
<dbReference type="InterPro" id="IPR013149">
    <property type="entry name" value="ADH-like_C"/>
</dbReference>
<comment type="caution">
    <text evidence="6">The sequence shown here is derived from an EMBL/GenBank/DDBJ whole genome shotgun (WGS) entry which is preliminary data.</text>
</comment>
<keyword evidence="3" id="KW-0560">Oxidoreductase</keyword>
<evidence type="ECO:0000256" key="1">
    <source>
        <dbReference type="ARBA" id="ARBA00022723"/>
    </source>
</evidence>
<keyword evidence="7" id="KW-1185">Reference proteome</keyword>
<dbReference type="InterPro" id="IPR013154">
    <property type="entry name" value="ADH-like_N"/>
</dbReference>
<reference evidence="6" key="1">
    <citation type="submission" date="2023-02" db="EMBL/GenBank/DDBJ databases">
        <title>Genome of Flavobacteriaceae gen. nov. sp. strain F89.</title>
        <authorList>
            <person name="Wang Y."/>
        </authorList>
    </citation>
    <scope>NUCLEOTIDE SEQUENCE</scope>
    <source>
        <strain evidence="6">F89</strain>
    </source>
</reference>
<keyword evidence="2 4" id="KW-0862">Zinc</keyword>
<dbReference type="SUPFAM" id="SSF50129">
    <property type="entry name" value="GroES-like"/>
    <property type="match status" value="1"/>
</dbReference>
<dbReference type="InterPro" id="IPR050129">
    <property type="entry name" value="Zn_alcohol_dh"/>
</dbReference>
<evidence type="ECO:0000259" key="5">
    <source>
        <dbReference type="SMART" id="SM00829"/>
    </source>
</evidence>
<accession>A0AAE3EXL2</accession>
<dbReference type="SUPFAM" id="SSF51735">
    <property type="entry name" value="NAD(P)-binding Rossmann-fold domains"/>
    <property type="match status" value="1"/>
</dbReference>
<dbReference type="Pfam" id="PF08240">
    <property type="entry name" value="ADH_N"/>
    <property type="match status" value="1"/>
</dbReference>
<dbReference type="GO" id="GO:0008270">
    <property type="term" value="F:zinc ion binding"/>
    <property type="evidence" value="ECO:0007669"/>
    <property type="project" value="InterPro"/>
</dbReference>
<dbReference type="Gene3D" id="3.90.180.10">
    <property type="entry name" value="Medium-chain alcohol dehydrogenases, catalytic domain"/>
    <property type="match status" value="1"/>
</dbReference>
<evidence type="ECO:0000256" key="3">
    <source>
        <dbReference type="ARBA" id="ARBA00023002"/>
    </source>
</evidence>
<dbReference type="InterPro" id="IPR020843">
    <property type="entry name" value="ER"/>
</dbReference>
<dbReference type="GO" id="GO:0016616">
    <property type="term" value="F:oxidoreductase activity, acting on the CH-OH group of donors, NAD or NADP as acceptor"/>
    <property type="evidence" value="ECO:0007669"/>
    <property type="project" value="UniProtKB-ARBA"/>
</dbReference>
<evidence type="ECO:0000313" key="7">
    <source>
        <dbReference type="Proteomes" id="UP001200642"/>
    </source>
</evidence>
<dbReference type="Proteomes" id="UP001200642">
    <property type="component" value="Unassembled WGS sequence"/>
</dbReference>
<proteinExistence type="inferred from homology"/>
<dbReference type="InterPro" id="IPR036291">
    <property type="entry name" value="NAD(P)-bd_dom_sf"/>
</dbReference>
<evidence type="ECO:0000256" key="4">
    <source>
        <dbReference type="RuleBase" id="RU361277"/>
    </source>
</evidence>
<protein>
    <submittedName>
        <fullName evidence="6">Alcohol dehydrogenase catalytic domain-containing protein</fullName>
    </submittedName>
</protein>
<comment type="similarity">
    <text evidence="4">Belongs to the zinc-containing alcohol dehydrogenase family.</text>
</comment>
<feature type="domain" description="Enoyl reductase (ER)" evidence="5">
    <location>
        <begin position="10"/>
        <end position="340"/>
    </location>
</feature>
<dbReference type="EMBL" id="JAIRBC010000018">
    <property type="protein sequence ID" value="MCG2461636.1"/>
    <property type="molecule type" value="Genomic_DNA"/>
</dbReference>
<dbReference type="RefSeq" id="WP_317902779.1">
    <property type="nucleotide sequence ID" value="NZ_JAIRBC010000018.1"/>
</dbReference>
<dbReference type="PANTHER" id="PTHR43401">
    <property type="entry name" value="L-THREONINE 3-DEHYDROGENASE"/>
    <property type="match status" value="1"/>
</dbReference>
<name>A0AAE3EXL2_9FLAO</name>
<keyword evidence="1 4" id="KW-0479">Metal-binding</keyword>
<gene>
    <name evidence="6" type="ORF">K8352_12820</name>
</gene>
<dbReference type="InterPro" id="IPR011032">
    <property type="entry name" value="GroES-like_sf"/>
</dbReference>
<organism evidence="6 7">
    <name type="scientific">Cerina litoralis</name>
    <dbReference type="NCBI Taxonomy" id="2874477"/>
    <lineage>
        <taxon>Bacteria</taxon>
        <taxon>Pseudomonadati</taxon>
        <taxon>Bacteroidota</taxon>
        <taxon>Flavobacteriia</taxon>
        <taxon>Flavobacteriales</taxon>
        <taxon>Flavobacteriaceae</taxon>
        <taxon>Cerina</taxon>
    </lineage>
</organism>
<dbReference type="PANTHER" id="PTHR43401:SF2">
    <property type="entry name" value="L-THREONINE 3-DEHYDROGENASE"/>
    <property type="match status" value="1"/>
</dbReference>
<dbReference type="Gene3D" id="3.40.50.720">
    <property type="entry name" value="NAD(P)-binding Rossmann-like Domain"/>
    <property type="match status" value="1"/>
</dbReference>
<dbReference type="PROSITE" id="PS00059">
    <property type="entry name" value="ADH_ZINC"/>
    <property type="match status" value="1"/>
</dbReference>
<evidence type="ECO:0000256" key="2">
    <source>
        <dbReference type="ARBA" id="ARBA00022833"/>
    </source>
</evidence>
<sequence>MKAVVKYDKGPGNVDYRDMPDPHCADDKVIIEIAHCGICGTDLHVYHDTFRNFPPVILGHEFSGKIVEIGKNITNVQIGDSYSVLGATAVQCGHCEYCESGEFMFCKNRRGMGHGVHGAFTKYATIRPNQLFAVPGSVPLEHAALVEPMAVAVHVVEEIAQFKLGDVVLLSGPGPIGLLCLKMLVAHGLQVIVAGTSEDSMRLDMAIKYGAETVVKVDQENLQEIVQEITNGKGVSLAIESAGAEVSVRNCMEALMPLGRYVQVGHFGKDLVLPWDLVAFRQLKVYGSVGYTKATWHRTMRILEQNAVDISDIITHRLALKDWRKGFDLMEEKKAIKILLNPS</sequence>